<name>A0A1I8ND43_MUSDO</name>
<keyword evidence="3" id="KW-1185">Reference proteome</keyword>
<gene>
    <name evidence="2" type="primary">101896584</name>
    <name evidence="4" type="synonym">LOC101896584</name>
    <name evidence="5" type="synonym">LOC131801720</name>
</gene>
<dbReference type="EnsemblMetazoa" id="MDOA013961-RA">
    <property type="protein sequence ID" value="MDOA013961-PA"/>
    <property type="gene ID" value="MDOA013961"/>
</dbReference>
<accession>A0A1I8ND43</accession>
<evidence type="ECO:0000256" key="1">
    <source>
        <dbReference type="SAM" id="Phobius"/>
    </source>
</evidence>
<dbReference type="RefSeq" id="XP_005185841.1">
    <property type="nucleotide sequence ID" value="XM_005185784.3"/>
</dbReference>
<dbReference type="GeneID" id="101896584"/>
<dbReference type="AlphaFoldDB" id="A0A1I8ND43"/>
<reference evidence="2" key="1">
    <citation type="submission" date="2020-05" db="UniProtKB">
        <authorList>
            <consortium name="EnsemblMetazoa"/>
        </authorList>
    </citation>
    <scope>IDENTIFICATION</scope>
    <source>
        <strain evidence="2">Aabys</strain>
    </source>
</reference>
<keyword evidence="1" id="KW-0812">Transmembrane</keyword>
<reference evidence="5" key="2">
    <citation type="submission" date="2025-05" db="UniProtKB">
        <authorList>
            <consortium name="RefSeq"/>
        </authorList>
    </citation>
    <scope>IDENTIFICATION</scope>
    <source>
        <strain evidence="4 5">Aabys</strain>
        <tissue evidence="5">Whole body</tissue>
    </source>
</reference>
<dbReference type="PRINTS" id="PR00173">
    <property type="entry name" value="EDTRNSPORT"/>
</dbReference>
<keyword evidence="1" id="KW-0472">Membrane</keyword>
<feature type="transmembrane region" description="Helical" evidence="1">
    <location>
        <begin position="12"/>
        <end position="36"/>
    </location>
</feature>
<feature type="transmembrane region" description="Helical" evidence="1">
    <location>
        <begin position="83"/>
        <end position="108"/>
    </location>
</feature>
<dbReference type="VEuPathDB" id="VectorBase:MDOMA2_019003"/>
<feature type="transmembrane region" description="Helical" evidence="1">
    <location>
        <begin position="114"/>
        <end position="142"/>
    </location>
</feature>
<sequence length="169" mass="19099">MCCCTVRCWSLFLAWSNLIGCVIGFILTVALIFVGANSEMQDERQGMFILNILIPCIVCIINIVLYVLLLVGIYQKRHRLMAVFVYTTIVGIVLGVIVLIGVFIFLLIILKHEFVYSIVVLVVGLICIGIEILAFSPIYILYKRIRKANSVPEQYGLSTNQPLYKTDYN</sequence>
<dbReference type="KEGG" id="mde:101896584"/>
<evidence type="ECO:0000313" key="4">
    <source>
        <dbReference type="RefSeq" id="XP_005185841.1"/>
    </source>
</evidence>
<dbReference type="Proteomes" id="UP001652621">
    <property type="component" value="Unplaced"/>
</dbReference>
<evidence type="ECO:0000313" key="3">
    <source>
        <dbReference type="Proteomes" id="UP001652621"/>
    </source>
</evidence>
<protein>
    <submittedName>
        <fullName evidence="4">Uncharacterized protein LOC101896584</fullName>
    </submittedName>
    <submittedName>
        <fullName evidence="5">Uncharacterized protein LOC131801720</fullName>
    </submittedName>
</protein>
<feature type="transmembrane region" description="Helical" evidence="1">
    <location>
        <begin position="48"/>
        <end position="71"/>
    </location>
</feature>
<proteinExistence type="predicted"/>
<evidence type="ECO:0000313" key="5">
    <source>
        <dbReference type="RefSeq" id="XP_058976641.1"/>
    </source>
</evidence>
<dbReference type="RefSeq" id="XP_058976641.1">
    <property type="nucleotide sequence ID" value="XM_059120658.1"/>
</dbReference>
<evidence type="ECO:0000313" key="2">
    <source>
        <dbReference type="EnsemblMetazoa" id="MDOA013961-PA"/>
    </source>
</evidence>
<dbReference type="VEuPathDB" id="VectorBase:MDOMA2_018122"/>
<dbReference type="VEuPathDB" id="VectorBase:MDOA013961"/>
<organism evidence="2">
    <name type="scientific">Musca domestica</name>
    <name type="common">House fly</name>
    <dbReference type="NCBI Taxonomy" id="7370"/>
    <lineage>
        <taxon>Eukaryota</taxon>
        <taxon>Metazoa</taxon>
        <taxon>Ecdysozoa</taxon>
        <taxon>Arthropoda</taxon>
        <taxon>Hexapoda</taxon>
        <taxon>Insecta</taxon>
        <taxon>Pterygota</taxon>
        <taxon>Neoptera</taxon>
        <taxon>Endopterygota</taxon>
        <taxon>Diptera</taxon>
        <taxon>Brachycera</taxon>
        <taxon>Muscomorpha</taxon>
        <taxon>Muscoidea</taxon>
        <taxon>Muscidae</taxon>
        <taxon>Musca</taxon>
    </lineage>
</organism>
<keyword evidence="1" id="KW-1133">Transmembrane helix</keyword>